<feature type="active site" description="Proton acceptor" evidence="6">
    <location>
        <position position="275"/>
    </location>
</feature>
<comment type="pathway">
    <text evidence="1 6">Carbohydrate degradation; pentose phosphate pathway; D-ribulose 5-phosphate from D-glucose 6-phosphate (oxidative stage): step 1/3.</text>
</comment>
<dbReference type="GO" id="GO:0009051">
    <property type="term" value="P:pentose-phosphate shunt, oxidative branch"/>
    <property type="evidence" value="ECO:0007669"/>
    <property type="project" value="TreeGrafter"/>
</dbReference>
<dbReference type="PANTHER" id="PTHR23429:SF0">
    <property type="entry name" value="GLUCOSE-6-PHOSPHATE 1-DEHYDROGENASE"/>
    <property type="match status" value="1"/>
</dbReference>
<comment type="catalytic activity">
    <reaction evidence="6">
        <text>D-glucose 6-phosphate + NADP(+) = 6-phospho-D-glucono-1,5-lactone + NADPH + H(+)</text>
        <dbReference type="Rhea" id="RHEA:15841"/>
        <dbReference type="ChEBI" id="CHEBI:15378"/>
        <dbReference type="ChEBI" id="CHEBI:57783"/>
        <dbReference type="ChEBI" id="CHEBI:57955"/>
        <dbReference type="ChEBI" id="CHEBI:58349"/>
        <dbReference type="ChEBI" id="CHEBI:61548"/>
        <dbReference type="EC" id="1.1.1.49"/>
    </reaction>
</comment>
<feature type="binding site" evidence="6">
    <location>
        <position position="380"/>
    </location>
    <ligand>
        <name>substrate</name>
    </ligand>
</feature>
<keyword evidence="10" id="KW-1185">Reference proteome</keyword>
<dbReference type="GO" id="GO:0050661">
    <property type="term" value="F:NADP binding"/>
    <property type="evidence" value="ECO:0007669"/>
    <property type="project" value="UniProtKB-UniRule"/>
</dbReference>
<dbReference type="InterPro" id="IPR022674">
    <property type="entry name" value="G6P_DH_NAD-bd"/>
</dbReference>
<dbReference type="GO" id="GO:0005829">
    <property type="term" value="C:cytosol"/>
    <property type="evidence" value="ECO:0007669"/>
    <property type="project" value="TreeGrafter"/>
</dbReference>
<dbReference type="AlphaFoldDB" id="I4C5A4"/>
<evidence type="ECO:0000256" key="4">
    <source>
        <dbReference type="ARBA" id="ARBA00023002"/>
    </source>
</evidence>
<dbReference type="eggNOG" id="COG0364">
    <property type="taxonomic scope" value="Bacteria"/>
</dbReference>
<dbReference type="KEGG" id="dti:Desti_2042"/>
<comment type="similarity">
    <text evidence="6">Belongs to the glucose-6-phosphate dehydrogenase family.</text>
</comment>
<dbReference type="InterPro" id="IPR036291">
    <property type="entry name" value="NAD(P)-bd_dom_sf"/>
</dbReference>
<organism evidence="9 10">
    <name type="scientific">Desulfomonile tiedjei (strain ATCC 49306 / DSM 6799 / DCB-1)</name>
    <dbReference type="NCBI Taxonomy" id="706587"/>
    <lineage>
        <taxon>Bacteria</taxon>
        <taxon>Pseudomonadati</taxon>
        <taxon>Thermodesulfobacteriota</taxon>
        <taxon>Desulfomonilia</taxon>
        <taxon>Desulfomonilales</taxon>
        <taxon>Desulfomonilaceae</taxon>
        <taxon>Desulfomonile</taxon>
    </lineage>
</organism>
<comment type="caution">
    <text evidence="6">Lacks conserved residue(s) required for the propagation of feature annotation.</text>
</comment>
<keyword evidence="4 6" id="KW-0560">Oxidoreductase</keyword>
<feature type="binding site" evidence="6">
    <location>
        <position position="270"/>
    </location>
    <ligand>
        <name>substrate</name>
    </ligand>
</feature>
<protein>
    <recommendedName>
        <fullName evidence="6">Glucose-6-phosphate 1-dehydrogenase</fullName>
        <shortName evidence="6">G6PD</shortName>
        <ecNumber evidence="6">1.1.1.49</ecNumber>
    </recommendedName>
</protein>
<evidence type="ECO:0000313" key="10">
    <source>
        <dbReference type="Proteomes" id="UP000006055"/>
    </source>
</evidence>
<evidence type="ECO:0000259" key="7">
    <source>
        <dbReference type="Pfam" id="PF00479"/>
    </source>
</evidence>
<dbReference type="PIRSF" id="PIRSF000110">
    <property type="entry name" value="G6PD"/>
    <property type="match status" value="1"/>
</dbReference>
<evidence type="ECO:0000256" key="6">
    <source>
        <dbReference type="HAMAP-Rule" id="MF_00966"/>
    </source>
</evidence>
<feature type="binding site" evidence="6">
    <location>
        <position position="375"/>
    </location>
    <ligand>
        <name>substrate</name>
    </ligand>
</feature>
<feature type="binding site" evidence="6">
    <location>
        <position position="213"/>
    </location>
    <ligand>
        <name>substrate</name>
    </ligand>
</feature>
<keyword evidence="3 6" id="KW-0521">NADP</keyword>
<feature type="domain" description="Glucose-6-phosphate dehydrogenase C-terminal" evidence="8">
    <location>
        <begin position="224"/>
        <end position="518"/>
    </location>
</feature>
<dbReference type="EC" id="1.1.1.49" evidence="6"/>
<evidence type="ECO:0000256" key="5">
    <source>
        <dbReference type="ARBA" id="ARBA00023277"/>
    </source>
</evidence>
<dbReference type="EMBL" id="CP003360">
    <property type="protein sequence ID" value="AFM24745.1"/>
    <property type="molecule type" value="Genomic_DNA"/>
</dbReference>
<dbReference type="Gene3D" id="3.40.50.720">
    <property type="entry name" value="NAD(P)-binding Rossmann-like Domain"/>
    <property type="match status" value="1"/>
</dbReference>
<dbReference type="GO" id="GO:0004345">
    <property type="term" value="F:glucose-6-phosphate dehydrogenase activity"/>
    <property type="evidence" value="ECO:0007669"/>
    <property type="project" value="UniProtKB-UniRule"/>
</dbReference>
<feature type="binding site" evidence="6">
    <location>
        <position position="251"/>
    </location>
    <ligand>
        <name>substrate</name>
    </ligand>
</feature>
<dbReference type="InterPro" id="IPR022675">
    <property type="entry name" value="G6P_DH_C"/>
</dbReference>
<evidence type="ECO:0000259" key="8">
    <source>
        <dbReference type="Pfam" id="PF02781"/>
    </source>
</evidence>
<proteinExistence type="inferred from homology"/>
<keyword evidence="5 6" id="KW-0119">Carbohydrate metabolism</keyword>
<gene>
    <name evidence="6" type="primary">zwf</name>
    <name evidence="9" type="ordered locus">Desti_2042</name>
</gene>
<evidence type="ECO:0000313" key="9">
    <source>
        <dbReference type="EMBL" id="AFM24745.1"/>
    </source>
</evidence>
<evidence type="ECO:0000256" key="1">
    <source>
        <dbReference type="ARBA" id="ARBA00004937"/>
    </source>
</evidence>
<accession>I4C5A4</accession>
<dbReference type="Gene3D" id="3.30.360.10">
    <property type="entry name" value="Dihydrodipicolinate Reductase, domain 2"/>
    <property type="match status" value="1"/>
</dbReference>
<dbReference type="HOGENOM" id="CLU_013524_5_0_7"/>
<dbReference type="InterPro" id="IPR001282">
    <property type="entry name" value="G6P_DH"/>
</dbReference>
<feature type="binding site" evidence="6">
    <location>
        <position position="217"/>
    </location>
    <ligand>
        <name>substrate</name>
    </ligand>
</feature>
<feature type="binding site" evidence="6">
    <location>
        <position position="79"/>
    </location>
    <ligand>
        <name>NADP(+)</name>
        <dbReference type="ChEBI" id="CHEBI:58349"/>
    </ligand>
</feature>
<dbReference type="SUPFAM" id="SSF55347">
    <property type="entry name" value="Glyceraldehyde-3-phosphate dehydrogenase-like, C-terminal domain"/>
    <property type="match status" value="1"/>
</dbReference>
<name>I4C5A4_DESTA</name>
<reference evidence="10" key="1">
    <citation type="submission" date="2012-06" db="EMBL/GenBank/DDBJ databases">
        <title>Complete sequence of chromosome of Desulfomonile tiedjei DSM 6799.</title>
        <authorList>
            <person name="Lucas S."/>
            <person name="Copeland A."/>
            <person name="Lapidus A."/>
            <person name="Glavina del Rio T."/>
            <person name="Dalin E."/>
            <person name="Tice H."/>
            <person name="Bruce D."/>
            <person name="Goodwin L."/>
            <person name="Pitluck S."/>
            <person name="Peters L."/>
            <person name="Ovchinnikova G."/>
            <person name="Zeytun A."/>
            <person name="Lu M."/>
            <person name="Kyrpides N."/>
            <person name="Mavromatis K."/>
            <person name="Ivanova N."/>
            <person name="Brettin T."/>
            <person name="Detter J.C."/>
            <person name="Han C."/>
            <person name="Larimer F."/>
            <person name="Land M."/>
            <person name="Hauser L."/>
            <person name="Markowitz V."/>
            <person name="Cheng J.-F."/>
            <person name="Hugenholtz P."/>
            <person name="Woyke T."/>
            <person name="Wu D."/>
            <person name="Spring S."/>
            <person name="Schroeder M."/>
            <person name="Brambilla E."/>
            <person name="Klenk H.-P."/>
            <person name="Eisen J.A."/>
        </authorList>
    </citation>
    <scope>NUCLEOTIDE SEQUENCE [LARGE SCALE GENOMIC DNA]</scope>
    <source>
        <strain evidence="10">ATCC 49306 / DSM 6799 / DCB-1</strain>
    </source>
</reference>
<sequence length="520" mass="59213">MALDRESLDTYVDLMVKGQAADVKISPRACVADRPVEPCSLVIFGASGDLTTRKLAPSLYNLYLSEALPESFVILGAARSEMSHEQFQGMIKHALEGMDLTRWDEFASHLYYKQMDLRSIDSFHELSSTLEKLEGKHGTRANRIFYLAIPPSAYGSVAAMLGKAGLSGEAGDGSAWSRLVVEKPFGHDLKSAQELDRQLHEYFNEYQIFRIDHYLAKETVQNVLIFRFANAIFEPLWNRMFIDRVRITAVESLGVEKRAAYYEEAGVLRDMFQNHMMQLLAVTAMEPPAVFEAEPVRDEHVKVFRSLRPIERDDPSKNLLLGQYGPGVVEGKRVPGYREEPGVKPDSFTPTFGMLKVFIDNWRWQDVPFYLTSGKRLAKKLTEIVIYFKNVPHLLFQKVLDEDIIANFLTLGIQPEEKINLTFETKYPGAKVCLRSVTMDFNYQQNYEGPILDAYEKALIDCMQGDQMLFWRQDSVELCWAFLDPVLQHCADCDNLSRLLLPYEAGSWGPDAAQVRIART</sequence>
<dbReference type="GO" id="GO:0006006">
    <property type="term" value="P:glucose metabolic process"/>
    <property type="evidence" value="ECO:0007669"/>
    <property type="project" value="UniProtKB-KW"/>
</dbReference>
<evidence type="ECO:0000256" key="2">
    <source>
        <dbReference type="ARBA" id="ARBA00022526"/>
    </source>
</evidence>
<dbReference type="PANTHER" id="PTHR23429">
    <property type="entry name" value="GLUCOSE-6-PHOSPHATE 1-DEHYDROGENASE G6PD"/>
    <property type="match status" value="1"/>
</dbReference>
<dbReference type="NCBIfam" id="TIGR00871">
    <property type="entry name" value="zwf"/>
    <property type="match status" value="1"/>
</dbReference>
<feature type="binding site" evidence="6">
    <location>
        <begin position="116"/>
        <end position="117"/>
    </location>
    <ligand>
        <name>NADP(+)</name>
        <dbReference type="ChEBI" id="CHEBI:58349"/>
    </ligand>
</feature>
<keyword evidence="2 6" id="KW-0313">Glucose metabolism</keyword>
<evidence type="ECO:0000256" key="3">
    <source>
        <dbReference type="ARBA" id="ARBA00022857"/>
    </source>
</evidence>
<dbReference type="STRING" id="706587.Desti_2042"/>
<dbReference type="UniPathway" id="UPA00115">
    <property type="reaction ID" value="UER00408"/>
</dbReference>
<feature type="binding site" evidence="6">
    <location>
        <position position="183"/>
    </location>
    <ligand>
        <name>NADP(+)</name>
        <dbReference type="ChEBI" id="CHEBI:58349"/>
    </ligand>
</feature>
<dbReference type="PRINTS" id="PR00079">
    <property type="entry name" value="G6PDHDRGNASE"/>
</dbReference>
<dbReference type="Pfam" id="PF00479">
    <property type="entry name" value="G6PD_N"/>
    <property type="match status" value="1"/>
</dbReference>
<dbReference type="SUPFAM" id="SSF51735">
    <property type="entry name" value="NAD(P)-binding Rossmann-fold domains"/>
    <property type="match status" value="1"/>
</dbReference>
<feature type="domain" description="Glucose-6-phosphate dehydrogenase NAD-binding" evidence="7">
    <location>
        <begin position="42"/>
        <end position="222"/>
    </location>
</feature>
<dbReference type="HAMAP" id="MF_00966">
    <property type="entry name" value="G6PD"/>
    <property type="match status" value="1"/>
</dbReference>
<dbReference type="Proteomes" id="UP000006055">
    <property type="component" value="Chromosome"/>
</dbReference>
<dbReference type="RefSeq" id="WP_014809889.1">
    <property type="nucleotide sequence ID" value="NC_018025.1"/>
</dbReference>
<comment type="function">
    <text evidence="6">Catalyzes the oxidation of glucose 6-phosphate to 6-phosphogluconolactone.</text>
</comment>
<dbReference type="Pfam" id="PF02781">
    <property type="entry name" value="G6PD_C"/>
    <property type="match status" value="1"/>
</dbReference>
<dbReference type="PATRIC" id="fig|706587.4.peg.2345"/>